<evidence type="ECO:0000256" key="1">
    <source>
        <dbReference type="SAM" id="Phobius"/>
    </source>
</evidence>
<sequence length="240" mass="28278">MFWWNSFKYKLFETDQFFHALEENYLDVHPEELNDIKLSMKHVAEKFINFQELSNNQQKETVKELVIFSQFLEFVEEKYSHNTSKFFQTNDDLKMKLKLMSSSNQFIGKIDDIQMYCLLEVSRNNLTQGTENFAEFSDQLSFIRENIGDIHAVHTEEVSTILGGLPSPMDCYCQLDKILYDVEFIQNLSMSYLEDIYHRSLNNPNELNVEEECNVGISVIGGAALYVFLMMLMLLFRRFL</sequence>
<dbReference type="AlphaFoldDB" id="A0A5B0MHR7"/>
<reference evidence="2 3" key="1">
    <citation type="submission" date="2019-05" db="EMBL/GenBank/DDBJ databases">
        <title>Emergence of the Ug99 lineage of the wheat stem rust pathogen through somatic hybridization.</title>
        <authorList>
            <person name="Li F."/>
            <person name="Upadhyaya N.M."/>
            <person name="Sperschneider J."/>
            <person name="Matny O."/>
            <person name="Nguyen-Phuc H."/>
            <person name="Mago R."/>
            <person name="Raley C."/>
            <person name="Miller M.E."/>
            <person name="Silverstein K.A.T."/>
            <person name="Henningsen E."/>
            <person name="Hirsch C.D."/>
            <person name="Visser B."/>
            <person name="Pretorius Z.A."/>
            <person name="Steffenson B.J."/>
            <person name="Schwessinger B."/>
            <person name="Dodds P.N."/>
            <person name="Figueroa M."/>
        </authorList>
    </citation>
    <scope>NUCLEOTIDE SEQUENCE [LARGE SCALE GENOMIC DNA]</scope>
    <source>
        <strain evidence="2 3">Ug99</strain>
    </source>
</reference>
<name>A0A5B0MHR7_PUCGR</name>
<keyword evidence="1" id="KW-0472">Membrane</keyword>
<dbReference type="Proteomes" id="UP000325313">
    <property type="component" value="Unassembled WGS sequence"/>
</dbReference>
<keyword evidence="1" id="KW-1133">Transmembrane helix</keyword>
<feature type="transmembrane region" description="Helical" evidence="1">
    <location>
        <begin position="215"/>
        <end position="236"/>
    </location>
</feature>
<evidence type="ECO:0000313" key="2">
    <source>
        <dbReference type="EMBL" id="KAA1076212.1"/>
    </source>
</evidence>
<dbReference type="EMBL" id="VDEP01000471">
    <property type="protein sequence ID" value="KAA1076212.1"/>
    <property type="molecule type" value="Genomic_DNA"/>
</dbReference>
<gene>
    <name evidence="2" type="ORF">PGTUg99_037208</name>
</gene>
<comment type="caution">
    <text evidence="2">The sequence shown here is derived from an EMBL/GenBank/DDBJ whole genome shotgun (WGS) entry which is preliminary data.</text>
</comment>
<protein>
    <submittedName>
        <fullName evidence="2">Uncharacterized protein</fullName>
    </submittedName>
</protein>
<accession>A0A5B0MHR7</accession>
<keyword evidence="1" id="KW-0812">Transmembrane</keyword>
<evidence type="ECO:0000313" key="3">
    <source>
        <dbReference type="Proteomes" id="UP000325313"/>
    </source>
</evidence>
<organism evidence="2 3">
    <name type="scientific">Puccinia graminis f. sp. tritici</name>
    <dbReference type="NCBI Taxonomy" id="56615"/>
    <lineage>
        <taxon>Eukaryota</taxon>
        <taxon>Fungi</taxon>
        <taxon>Dikarya</taxon>
        <taxon>Basidiomycota</taxon>
        <taxon>Pucciniomycotina</taxon>
        <taxon>Pucciniomycetes</taxon>
        <taxon>Pucciniales</taxon>
        <taxon>Pucciniaceae</taxon>
        <taxon>Puccinia</taxon>
    </lineage>
</organism>
<proteinExistence type="predicted"/>